<comment type="caution">
    <text evidence="1">The sequence shown here is derived from an EMBL/GenBank/DDBJ whole genome shotgun (WGS) entry which is preliminary data.</text>
</comment>
<organism evidence="1 2">
    <name type="scientific">Hominilimicola fabiformis</name>
    <dbReference type="NCBI Taxonomy" id="2885356"/>
    <lineage>
        <taxon>Bacteria</taxon>
        <taxon>Bacillati</taxon>
        <taxon>Bacillota</taxon>
        <taxon>Clostridia</taxon>
        <taxon>Eubacteriales</taxon>
        <taxon>Oscillospiraceae</taxon>
        <taxon>Hominilimicola</taxon>
    </lineage>
</organism>
<dbReference type="InterPro" id="IPR025935">
    <property type="entry name" value="AbiH"/>
</dbReference>
<dbReference type="EMBL" id="JAJEQM010000026">
    <property type="protein sequence ID" value="MCC2211784.1"/>
    <property type="molecule type" value="Genomic_DNA"/>
</dbReference>
<dbReference type="AlphaFoldDB" id="A0AAE3E127"/>
<protein>
    <submittedName>
        <fullName evidence="1">Bacteriophage abortive infection AbiH family protein</fullName>
    </submittedName>
</protein>
<dbReference type="RefSeq" id="WP_308457171.1">
    <property type="nucleotide sequence ID" value="NZ_JAJEQM010000026.1"/>
</dbReference>
<dbReference type="Pfam" id="PF14253">
    <property type="entry name" value="AbiH"/>
    <property type="match status" value="1"/>
</dbReference>
<dbReference type="Proteomes" id="UP001198242">
    <property type="component" value="Unassembled WGS sequence"/>
</dbReference>
<reference evidence="1 2" key="1">
    <citation type="submission" date="2021-10" db="EMBL/GenBank/DDBJ databases">
        <title>Anaerobic single-cell dispensing facilitates the cultivation of human gut bacteria.</title>
        <authorList>
            <person name="Afrizal A."/>
        </authorList>
    </citation>
    <scope>NUCLEOTIDE SEQUENCE [LARGE SCALE GENOMIC DNA]</scope>
    <source>
        <strain evidence="1 2">CLA-AA-H232</strain>
    </source>
</reference>
<keyword evidence="2" id="KW-1185">Reference proteome</keyword>
<accession>A0AAE3E127</accession>
<proteinExistence type="predicted"/>
<evidence type="ECO:0000313" key="1">
    <source>
        <dbReference type="EMBL" id="MCC2211784.1"/>
    </source>
</evidence>
<gene>
    <name evidence="1" type="ORF">LKE05_13440</name>
</gene>
<name>A0AAE3E127_9FIRM</name>
<sequence length="427" mass="50570">MEILLIGNGFDLEHDLPTHYKDFLDFCDKARRIYTFYDDILLCEYKQKNLDNWEVNTYIKEILLKAFENRKYTKRVNEDGTYDTEVTTSNKALDEMYTCIKHNVWFEYFLNASSNIGENWIDFELEISKVIQALDSARFQVQAGGSVRNVEKYESQMLMNILKCSKGSLQNAYGSSSQIDVFTKYLYTELNMLTRALEIYIAEFVGGIIVSKRSTDIENLNPDHVLSFNYSDTYEKIYGKEKKIKYDYIHGKANINKNVKTSNLVLGIDEYLNDERKDSELEFLVFKKFYQRVYKSTDNDYLNWIDRIRDEYANYIENKNNMLESYRNSHYSVMKHIYLVFAKEKIPKHNLYIFGHSLDITDRDVLRLFICNDNVQTKIFYYRENEEDKRTLGRLIKNLIQIIGQEELIKRTGGLHKTIEFIPQAIS</sequence>
<evidence type="ECO:0000313" key="2">
    <source>
        <dbReference type="Proteomes" id="UP001198242"/>
    </source>
</evidence>